<feature type="chain" id="PRO_5002907015" evidence="1">
    <location>
        <begin position="22"/>
        <end position="228"/>
    </location>
</feature>
<evidence type="ECO:0000256" key="1">
    <source>
        <dbReference type="SAM" id="SignalP"/>
    </source>
</evidence>
<evidence type="ECO:0000313" key="2">
    <source>
        <dbReference type="EMBL" id="ACO68210.1"/>
    </source>
</evidence>
<keyword evidence="3" id="KW-1185">Reference proteome</keyword>
<feature type="signal peptide" evidence="1">
    <location>
        <begin position="1"/>
        <end position="21"/>
    </location>
</feature>
<accession>C1EJM0</accession>
<dbReference type="KEGG" id="mis:MICPUN_64986"/>
<keyword evidence="1" id="KW-0732">Signal</keyword>
<dbReference type="Proteomes" id="UP000002009">
    <property type="component" value="Chromosome 17"/>
</dbReference>
<sequence>MKVYTGFILLLVHWVPSFVRAPVHARRRHHLSKEDGMTLRSGHFSKITFARGTHKVDVCWNWTQSDNATNSILLRNCILALKDSFGLKREIALLFCARPGGDIIVAERLIEYLRDECAFHNTECDKVSVIFETFAANDNWWLADGAGNRGVKGKRKFNALSGEQMSQHTRICRDLDRAADLAHAPSHLSSLPGVADIRECVAFHEGRRILIKSISHGTGILKTVEEIE</sequence>
<dbReference type="EMBL" id="CP001335">
    <property type="protein sequence ID" value="ACO68210.1"/>
    <property type="molecule type" value="Genomic_DNA"/>
</dbReference>
<protein>
    <submittedName>
        <fullName evidence="2">Uncharacterized protein</fullName>
    </submittedName>
</protein>
<proteinExistence type="predicted"/>
<evidence type="ECO:0000313" key="3">
    <source>
        <dbReference type="Proteomes" id="UP000002009"/>
    </source>
</evidence>
<dbReference type="AlphaFoldDB" id="C1EJM0"/>
<dbReference type="RefSeq" id="XP_002506952.1">
    <property type="nucleotide sequence ID" value="XM_002506906.1"/>
</dbReference>
<organism evidence="2 3">
    <name type="scientific">Micromonas commoda (strain RCC299 / NOUM17 / CCMP2709)</name>
    <name type="common">Picoplanktonic green alga</name>
    <dbReference type="NCBI Taxonomy" id="296587"/>
    <lineage>
        <taxon>Eukaryota</taxon>
        <taxon>Viridiplantae</taxon>
        <taxon>Chlorophyta</taxon>
        <taxon>Mamiellophyceae</taxon>
        <taxon>Mamiellales</taxon>
        <taxon>Mamiellaceae</taxon>
        <taxon>Micromonas</taxon>
    </lineage>
</organism>
<gene>
    <name evidence="2" type="ORF">MICPUN_64986</name>
</gene>
<dbReference type="GeneID" id="8249886"/>
<dbReference type="InParanoid" id="C1EJM0"/>
<reference evidence="2 3" key="1">
    <citation type="journal article" date="2009" name="Science">
        <title>Green evolution and dynamic adaptations revealed by genomes of the marine picoeukaryotes Micromonas.</title>
        <authorList>
            <person name="Worden A.Z."/>
            <person name="Lee J.H."/>
            <person name="Mock T."/>
            <person name="Rouze P."/>
            <person name="Simmons M.P."/>
            <person name="Aerts A.L."/>
            <person name="Allen A.E."/>
            <person name="Cuvelier M.L."/>
            <person name="Derelle E."/>
            <person name="Everett M.V."/>
            <person name="Foulon E."/>
            <person name="Grimwood J."/>
            <person name="Gundlach H."/>
            <person name="Henrissat B."/>
            <person name="Napoli C."/>
            <person name="McDonald S.M."/>
            <person name="Parker M.S."/>
            <person name="Rombauts S."/>
            <person name="Salamov A."/>
            <person name="Von Dassow P."/>
            <person name="Badger J.H."/>
            <person name="Coutinho P.M."/>
            <person name="Demir E."/>
            <person name="Dubchak I."/>
            <person name="Gentemann C."/>
            <person name="Eikrem W."/>
            <person name="Gready J.E."/>
            <person name="John U."/>
            <person name="Lanier W."/>
            <person name="Lindquist E.A."/>
            <person name="Lucas S."/>
            <person name="Mayer K.F."/>
            <person name="Moreau H."/>
            <person name="Not F."/>
            <person name="Otillar R."/>
            <person name="Panaud O."/>
            <person name="Pangilinan J."/>
            <person name="Paulsen I."/>
            <person name="Piegu B."/>
            <person name="Poliakov A."/>
            <person name="Robbens S."/>
            <person name="Schmutz J."/>
            <person name="Toulza E."/>
            <person name="Wyss T."/>
            <person name="Zelensky A."/>
            <person name="Zhou K."/>
            <person name="Armbrust E.V."/>
            <person name="Bhattacharya D."/>
            <person name="Goodenough U.W."/>
            <person name="Van de Peer Y."/>
            <person name="Grigoriev I.V."/>
        </authorList>
    </citation>
    <scope>NUCLEOTIDE SEQUENCE [LARGE SCALE GENOMIC DNA]</scope>
    <source>
        <strain evidence="3">RCC299 / NOUM17</strain>
    </source>
</reference>
<name>C1EJM0_MICCC</name>